<dbReference type="Proteomes" id="UP000076925">
    <property type="component" value="Unassembled WGS sequence"/>
</dbReference>
<organism evidence="3 4">
    <name type="scientific">Scytonema hofmannii PCC 7110</name>
    <dbReference type="NCBI Taxonomy" id="128403"/>
    <lineage>
        <taxon>Bacteria</taxon>
        <taxon>Bacillati</taxon>
        <taxon>Cyanobacteriota</taxon>
        <taxon>Cyanophyceae</taxon>
        <taxon>Nostocales</taxon>
        <taxon>Scytonemataceae</taxon>
        <taxon>Scytonema</taxon>
    </lineage>
</organism>
<feature type="domain" description="Ice-binding protein C-terminal" evidence="2">
    <location>
        <begin position="221"/>
        <end position="245"/>
    </location>
</feature>
<evidence type="ECO:0000256" key="1">
    <source>
        <dbReference type="SAM" id="SignalP"/>
    </source>
</evidence>
<reference evidence="3 4" key="1">
    <citation type="journal article" date="2013" name="Genome Biol. Evol.">
        <title>Genomes of Stigonematalean cyanobacteria (subsection V) and the evolution of oxygenic photosynthesis from prokaryotes to plastids.</title>
        <authorList>
            <person name="Dagan T."/>
            <person name="Roettger M."/>
            <person name="Stucken K."/>
            <person name="Landan G."/>
            <person name="Koch R."/>
            <person name="Major P."/>
            <person name="Gould S.B."/>
            <person name="Goremykin V.V."/>
            <person name="Rippka R."/>
            <person name="Tandeau de Marsac N."/>
            <person name="Gugger M."/>
            <person name="Lockhart P.J."/>
            <person name="Allen J.F."/>
            <person name="Brune I."/>
            <person name="Maus I."/>
            <person name="Puhler A."/>
            <person name="Martin W.F."/>
        </authorList>
    </citation>
    <scope>NUCLEOTIDE SEQUENCE [LARGE SCALE GENOMIC DNA]</scope>
    <source>
        <strain evidence="3 4">PCC 7110</strain>
    </source>
</reference>
<dbReference type="InterPro" id="IPR013424">
    <property type="entry name" value="Ice-binding_C"/>
</dbReference>
<dbReference type="RefSeq" id="WP_017742707.1">
    <property type="nucleotide sequence ID" value="NZ_KQ976354.1"/>
</dbReference>
<dbReference type="OrthoDB" id="453137at2"/>
<gene>
    <name evidence="3" type="ORF">WA1_40495</name>
</gene>
<feature type="signal peptide" evidence="1">
    <location>
        <begin position="1"/>
        <end position="29"/>
    </location>
</feature>
<protein>
    <submittedName>
        <fullName evidence="3">PEP-CTERM sorting domain-containing protein</fullName>
    </submittedName>
</protein>
<dbReference type="NCBIfam" id="TIGR02595">
    <property type="entry name" value="PEP_CTERM"/>
    <property type="match status" value="1"/>
</dbReference>
<dbReference type="EMBL" id="ANNX02000047">
    <property type="protein sequence ID" value="KYC36026.1"/>
    <property type="molecule type" value="Genomic_DNA"/>
</dbReference>
<proteinExistence type="predicted"/>
<comment type="caution">
    <text evidence="3">The sequence shown here is derived from an EMBL/GenBank/DDBJ whole genome shotgun (WGS) entry which is preliminary data.</text>
</comment>
<dbReference type="AlphaFoldDB" id="A0A139WUB3"/>
<keyword evidence="1" id="KW-0732">Signal</keyword>
<accession>A0A139WUB3</accession>
<feature type="chain" id="PRO_5007300433" evidence="1">
    <location>
        <begin position="30"/>
        <end position="251"/>
    </location>
</feature>
<evidence type="ECO:0000259" key="2">
    <source>
        <dbReference type="Pfam" id="PF07589"/>
    </source>
</evidence>
<sequence length="251" mass="26336">MQKFNLVAATILGTSLSMGLAAAMPAAHAISLIPQQEGEITTNLGCVSSTCIDTTSMGFSVESLNYNSQFGGSRLFVDKNGTANSWGLGIKFKATDLGTNPDATQYWYRPVAIESDGSLPETGQLEVGRFLFNFDKAYEEVSLDFVDVEDSGFSGILEVNGQSISTLLNAGPNDGTQSLTLKNVKSFVIQMGNPGKNYGINSSKFTTGDGVRLSGLAATKAVPEPTTTLGLGAMAVAGLLGLRRKKASQIG</sequence>
<dbReference type="NCBIfam" id="NF038121">
    <property type="entry name" value="PEP_CTERM_LEVG"/>
    <property type="match status" value="1"/>
</dbReference>
<evidence type="ECO:0000313" key="3">
    <source>
        <dbReference type="EMBL" id="KYC36026.1"/>
    </source>
</evidence>
<keyword evidence="4" id="KW-1185">Reference proteome</keyword>
<name>A0A139WUB3_9CYAN</name>
<evidence type="ECO:0000313" key="4">
    <source>
        <dbReference type="Proteomes" id="UP000076925"/>
    </source>
</evidence>
<dbReference type="Pfam" id="PF07589">
    <property type="entry name" value="PEP-CTERM"/>
    <property type="match status" value="1"/>
</dbReference>